<sequence>MTAEHTSKESERNRNRILSELKMNESDLKTVEQIIEAEERKTDGEIAVAVIPESSDYAAFELLFAVVLGAAVFAALMLFHQKIEDALSAAFWLPSRALTTGVMGLASFGSIALFFQLLNRPAIDRIIVPSAVRNTAVRRRAVRRFVEGGVYATERRTGILLFLSLAERRIEIVADTGIAEQIEQSEWDAIAAGIAEGARRGKTAEALSEAVTRCGTLLASRFPPKQHNPNELADRVVLLEAGS</sequence>
<evidence type="ECO:0000259" key="2">
    <source>
        <dbReference type="Pfam" id="PF04536"/>
    </source>
</evidence>
<gene>
    <name evidence="3" type="ORF">K7J14_01980</name>
</gene>
<feature type="transmembrane region" description="Helical" evidence="1">
    <location>
        <begin position="57"/>
        <end position="79"/>
    </location>
</feature>
<keyword evidence="1" id="KW-0472">Membrane</keyword>
<proteinExistence type="predicted"/>
<dbReference type="InterPro" id="IPR007621">
    <property type="entry name" value="TPM_dom"/>
</dbReference>
<protein>
    <submittedName>
        <fullName evidence="3">TPM domain-containing protein</fullName>
    </submittedName>
</protein>
<organism evidence="3 4">
    <name type="scientific">Teretinema zuelzerae</name>
    <dbReference type="NCBI Taxonomy" id="156"/>
    <lineage>
        <taxon>Bacteria</taxon>
        <taxon>Pseudomonadati</taxon>
        <taxon>Spirochaetota</taxon>
        <taxon>Spirochaetia</taxon>
        <taxon>Spirochaetales</taxon>
        <taxon>Treponemataceae</taxon>
        <taxon>Teretinema</taxon>
    </lineage>
</organism>
<dbReference type="EMBL" id="JAINWA010000001">
    <property type="protein sequence ID" value="MCD1653466.1"/>
    <property type="molecule type" value="Genomic_DNA"/>
</dbReference>
<evidence type="ECO:0000313" key="4">
    <source>
        <dbReference type="Proteomes" id="UP001198163"/>
    </source>
</evidence>
<keyword evidence="1" id="KW-1133">Transmembrane helix</keyword>
<keyword evidence="1" id="KW-0812">Transmembrane</keyword>
<name>A0AAE3EGU7_9SPIR</name>
<comment type="caution">
    <text evidence="3">The sequence shown here is derived from an EMBL/GenBank/DDBJ whole genome shotgun (WGS) entry which is preliminary data.</text>
</comment>
<feature type="transmembrane region" description="Helical" evidence="1">
    <location>
        <begin position="91"/>
        <end position="115"/>
    </location>
</feature>
<dbReference type="Gene3D" id="3.10.310.50">
    <property type="match status" value="1"/>
</dbReference>
<feature type="domain" description="TPM" evidence="2">
    <location>
        <begin position="128"/>
        <end position="215"/>
    </location>
</feature>
<evidence type="ECO:0000256" key="1">
    <source>
        <dbReference type="SAM" id="Phobius"/>
    </source>
</evidence>
<dbReference type="Pfam" id="PF04536">
    <property type="entry name" value="TPM_phosphatase"/>
    <property type="match status" value="1"/>
</dbReference>
<dbReference type="Proteomes" id="UP001198163">
    <property type="component" value="Unassembled WGS sequence"/>
</dbReference>
<reference evidence="3" key="1">
    <citation type="submission" date="2021-08" db="EMBL/GenBank/DDBJ databases">
        <title>Comparative analyses of Brucepasteria parasyntrophica and Teretinema zuelzerae.</title>
        <authorList>
            <person name="Song Y."/>
            <person name="Brune A."/>
        </authorList>
    </citation>
    <scope>NUCLEOTIDE SEQUENCE</scope>
    <source>
        <strain evidence="3">DSM 1903</strain>
    </source>
</reference>
<dbReference type="PANTHER" id="PTHR30373:SF8">
    <property type="entry name" value="BLL7265 PROTEIN"/>
    <property type="match status" value="1"/>
</dbReference>
<dbReference type="PANTHER" id="PTHR30373">
    <property type="entry name" value="UPF0603 PROTEIN YGCG"/>
    <property type="match status" value="1"/>
</dbReference>
<keyword evidence="4" id="KW-1185">Reference proteome</keyword>
<dbReference type="AlphaFoldDB" id="A0AAE3EGU7"/>
<evidence type="ECO:0000313" key="3">
    <source>
        <dbReference type="EMBL" id="MCD1653466.1"/>
    </source>
</evidence>
<dbReference type="RefSeq" id="WP_230752481.1">
    <property type="nucleotide sequence ID" value="NZ_JAINWA010000001.1"/>
</dbReference>
<accession>A0AAE3EGU7</accession>